<dbReference type="GO" id="GO:0006289">
    <property type="term" value="P:nucleotide-excision repair"/>
    <property type="evidence" value="ECO:0007669"/>
    <property type="project" value="InterPro"/>
</dbReference>
<dbReference type="Gene3D" id="3.40.50.1010">
    <property type="entry name" value="5'-nuclease"/>
    <property type="match status" value="2"/>
</dbReference>
<keyword evidence="3" id="KW-0378">Hydrolase</keyword>
<dbReference type="PANTHER" id="PTHR11081">
    <property type="entry name" value="FLAP ENDONUCLEASE FAMILY MEMBER"/>
    <property type="match status" value="1"/>
</dbReference>
<dbReference type="GeneID" id="94287483"/>
<feature type="compositionally biased region" description="Basic and acidic residues" evidence="5">
    <location>
        <begin position="452"/>
        <end position="464"/>
    </location>
</feature>
<evidence type="ECO:0000256" key="5">
    <source>
        <dbReference type="SAM" id="MobiDB-lite"/>
    </source>
</evidence>
<dbReference type="PRINTS" id="PR00853">
    <property type="entry name" value="XPGRADSUPER"/>
</dbReference>
<keyword evidence="9" id="KW-1185">Reference proteome</keyword>
<feature type="domain" description="XPG-I" evidence="6">
    <location>
        <begin position="650"/>
        <end position="718"/>
    </location>
</feature>
<dbReference type="SUPFAM" id="SSF88723">
    <property type="entry name" value="PIN domain-like"/>
    <property type="match status" value="1"/>
</dbReference>
<dbReference type="SUPFAM" id="SSF47807">
    <property type="entry name" value="5' to 3' exonuclease, C-terminal subdomain"/>
    <property type="match status" value="1"/>
</dbReference>
<protein>
    <recommendedName>
        <fullName evidence="10">DNA repair protein RAD2</fullName>
    </recommendedName>
</protein>
<dbReference type="Pfam" id="PF00752">
    <property type="entry name" value="XPG_N"/>
    <property type="match status" value="1"/>
</dbReference>
<evidence type="ECO:0000256" key="4">
    <source>
        <dbReference type="SAM" id="Coils"/>
    </source>
</evidence>
<feature type="region of interest" description="Disordered" evidence="5">
    <location>
        <begin position="423"/>
        <end position="474"/>
    </location>
</feature>
<dbReference type="Gene3D" id="1.10.150.20">
    <property type="entry name" value="5' to 3' exonuclease, C-terminal subdomain"/>
    <property type="match status" value="1"/>
</dbReference>
<name>A0A836HHI4_9TRYP</name>
<keyword evidence="2" id="KW-0540">Nuclease</keyword>
<dbReference type="KEGG" id="phet:94287483"/>
<evidence type="ECO:0000313" key="9">
    <source>
        <dbReference type="Proteomes" id="UP000674318"/>
    </source>
</evidence>
<evidence type="ECO:0000259" key="7">
    <source>
        <dbReference type="SMART" id="SM00485"/>
    </source>
</evidence>
<evidence type="ECO:0000313" key="8">
    <source>
        <dbReference type="EMBL" id="KAG5492779.1"/>
    </source>
</evidence>
<dbReference type="AlphaFoldDB" id="A0A836HHI4"/>
<feature type="region of interest" description="Disordered" evidence="5">
    <location>
        <begin position="149"/>
        <end position="222"/>
    </location>
</feature>
<dbReference type="SMART" id="SM00484">
    <property type="entry name" value="XPGI"/>
    <property type="match status" value="1"/>
</dbReference>
<organism evidence="8 9">
    <name type="scientific">Porcisia hertigi</name>
    <dbReference type="NCBI Taxonomy" id="2761500"/>
    <lineage>
        <taxon>Eukaryota</taxon>
        <taxon>Discoba</taxon>
        <taxon>Euglenozoa</taxon>
        <taxon>Kinetoplastea</taxon>
        <taxon>Metakinetoplastina</taxon>
        <taxon>Trypanosomatida</taxon>
        <taxon>Trypanosomatidae</taxon>
        <taxon>Leishmaniinae</taxon>
        <taxon>Porcisia</taxon>
    </lineage>
</organism>
<feature type="region of interest" description="Disordered" evidence="5">
    <location>
        <begin position="592"/>
        <end position="620"/>
    </location>
</feature>
<accession>A0A836HHI4</accession>
<dbReference type="InterPro" id="IPR036279">
    <property type="entry name" value="5-3_exonuclease_C_sf"/>
</dbReference>
<evidence type="ECO:0000256" key="1">
    <source>
        <dbReference type="ARBA" id="ARBA00005283"/>
    </source>
</evidence>
<dbReference type="PRINTS" id="PR00066">
    <property type="entry name" value="XRODRMPGMNTG"/>
</dbReference>
<dbReference type="GO" id="GO:0003697">
    <property type="term" value="F:single-stranded DNA binding"/>
    <property type="evidence" value="ECO:0007669"/>
    <property type="project" value="InterPro"/>
</dbReference>
<feature type="coiled-coil region" evidence="4">
    <location>
        <begin position="84"/>
        <end position="111"/>
    </location>
</feature>
<dbReference type="GO" id="GO:0017108">
    <property type="term" value="F:5'-flap endonuclease activity"/>
    <property type="evidence" value="ECO:0007669"/>
    <property type="project" value="TreeGrafter"/>
</dbReference>
<dbReference type="InterPro" id="IPR006086">
    <property type="entry name" value="XPG-I_dom"/>
</dbReference>
<dbReference type="InterPro" id="IPR001044">
    <property type="entry name" value="XPG/Rad2_eukaryotes"/>
</dbReference>
<sequence>MGVHGLWRLLDSFGVVVQPDELRGKRVAIDASIWIAQFRARVAPGDDLEHRVLEGFLARILKLLYYGIRPVFVFDSATSFSKDAELRRRRMQRARNERALLKRKARQILMAQVSTGKLKVDDLRAVLSRSSLPENDTVVLERVSGAATPPAAISAEKEASVPDMLPRGNATSHALGATSSAHSSSAIRSGKRPRDAPEKMLPLSRLHHHRPPRRLKKRRLAPDAVSASITQSFLNDVECLLEERTRHEARVLHNALQRTSTSLFMGPRCAVDESVEDVPSALASRDLQPPSTNHTAAVVLVAEEDSQTSEANYVVVSDNEGDVDVLSSLCCTATSIESEKGSDMEGVVFVDTPGGSGCADAAEENVRLSSSARLLSSSSAMLQSRDLTRFLNASPSPTCKLPPDQVSPTIVVEETSLPVASSMSAALSVSSDEESATDPGGGGSSRGTSRAFLKDGSPEEKDGVTDNASDTEGEVKFTWQPYTQRLHPTQLLDQQVQEGESRPRASSPRAVQEITVSCLTPPRACSAMLGQEDDDDDYTPVKAGEEFSRWGAAPPPPPPPPAVVLIASSSTDQKGNATIPLTAPCVSNTPKGVVSRGAAGEPLHRSAESHHASNGLSSKTDGIHHGFSGTARTQKAVVPFELLKVVELLDCCGLPFVLSPAEADAQCAFLTRCGLVDAVFTEDSDVVVHGATRVLRGFFAHSKNVVAYEQAKLAACGITKTVLVALASLLGCDYTEGVSGIGLVGALKAIVVSWTREKGAEVGTTSSSAVLRVLRRWAQLVERPPHSWQEADDNMTSQQFALLQECMVHWRSVLQRANFPEAHAVEAFFDAEVDLDTTPFDWLPPDWHRIRVFAGSLGALNSPWLVQKYELARKACMRCDAEAAKAPASLISGQRSLTEYGVQKRVRETWVYQKQPTKHATVLAQLRAVQRMQ</sequence>
<evidence type="ECO:0000256" key="3">
    <source>
        <dbReference type="ARBA" id="ARBA00022801"/>
    </source>
</evidence>
<dbReference type="EMBL" id="JAFJZO010000035">
    <property type="protein sequence ID" value="KAG5492779.1"/>
    <property type="molecule type" value="Genomic_DNA"/>
</dbReference>
<dbReference type="InterPro" id="IPR029060">
    <property type="entry name" value="PIN-like_dom_sf"/>
</dbReference>
<keyword evidence="4" id="KW-0175">Coiled coil</keyword>
<feature type="domain" description="XPG N-terminal" evidence="7">
    <location>
        <begin position="1"/>
        <end position="96"/>
    </location>
</feature>
<dbReference type="GO" id="GO:0005634">
    <property type="term" value="C:nucleus"/>
    <property type="evidence" value="ECO:0007669"/>
    <property type="project" value="InterPro"/>
</dbReference>
<dbReference type="Proteomes" id="UP000674318">
    <property type="component" value="Chromosome 35"/>
</dbReference>
<dbReference type="Pfam" id="PF12813">
    <property type="entry name" value="XPG_I_2"/>
    <property type="match status" value="1"/>
</dbReference>
<dbReference type="SMART" id="SM00485">
    <property type="entry name" value="XPGN"/>
    <property type="match status" value="1"/>
</dbReference>
<feature type="compositionally biased region" description="Basic and acidic residues" evidence="5">
    <location>
        <begin position="602"/>
        <end position="611"/>
    </location>
</feature>
<feature type="compositionally biased region" description="Basic residues" evidence="5">
    <location>
        <begin position="205"/>
        <end position="219"/>
    </location>
</feature>
<comment type="caution">
    <text evidence="8">The sequence shown here is derived from an EMBL/GenBank/DDBJ whole genome shotgun (WGS) entry which is preliminary data.</text>
</comment>
<evidence type="ECO:0000256" key="2">
    <source>
        <dbReference type="ARBA" id="ARBA00022722"/>
    </source>
</evidence>
<proteinExistence type="inferred from homology"/>
<comment type="similarity">
    <text evidence="1">Belongs to the XPG/RAD2 endonuclease family. XPG subfamily.</text>
</comment>
<evidence type="ECO:0000259" key="6">
    <source>
        <dbReference type="SMART" id="SM00484"/>
    </source>
</evidence>
<reference evidence="8 9" key="1">
    <citation type="submission" date="2021-02" db="EMBL/GenBank/DDBJ databases">
        <title>Porcisia hertigi Genome sequencing and assembly.</title>
        <authorList>
            <person name="Almutairi H."/>
            <person name="Gatherer D."/>
        </authorList>
    </citation>
    <scope>NUCLEOTIDE SEQUENCE [LARGE SCALE GENOMIC DNA]</scope>
    <source>
        <strain evidence="8 9">C119</strain>
    </source>
</reference>
<evidence type="ECO:0008006" key="10">
    <source>
        <dbReference type="Google" id="ProtNLM"/>
    </source>
</evidence>
<feature type="compositionally biased region" description="Low complexity" evidence="5">
    <location>
        <begin position="170"/>
        <end position="186"/>
    </location>
</feature>
<dbReference type="RefSeq" id="XP_067753563.1">
    <property type="nucleotide sequence ID" value="XM_067897406.1"/>
</dbReference>
<gene>
    <name evidence="8" type="ORF">JKF63_01359</name>
</gene>
<dbReference type="OrthoDB" id="31113at2759"/>
<dbReference type="InterPro" id="IPR006085">
    <property type="entry name" value="XPG_DNA_repair_N"/>
</dbReference>
<dbReference type="InterPro" id="IPR006084">
    <property type="entry name" value="XPG/Rad2"/>
</dbReference>
<dbReference type="PANTHER" id="PTHR11081:SF59">
    <property type="entry name" value="FI23547P1"/>
    <property type="match status" value="1"/>
</dbReference>
<dbReference type="InterPro" id="IPR039436">
    <property type="entry name" value="Asteroid_dom"/>
</dbReference>